<evidence type="ECO:0000313" key="2">
    <source>
        <dbReference type="EMBL" id="KAK1846545.1"/>
    </source>
</evidence>
<accession>A0AAD9AFV2</accession>
<gene>
    <name evidence="2" type="ORF">CCHR01_10828</name>
</gene>
<proteinExistence type="predicted"/>
<feature type="region of interest" description="Disordered" evidence="1">
    <location>
        <begin position="203"/>
        <end position="223"/>
    </location>
</feature>
<organism evidence="2 3">
    <name type="scientific">Colletotrichum chrysophilum</name>
    <dbReference type="NCBI Taxonomy" id="1836956"/>
    <lineage>
        <taxon>Eukaryota</taxon>
        <taxon>Fungi</taxon>
        <taxon>Dikarya</taxon>
        <taxon>Ascomycota</taxon>
        <taxon>Pezizomycotina</taxon>
        <taxon>Sordariomycetes</taxon>
        <taxon>Hypocreomycetidae</taxon>
        <taxon>Glomerellales</taxon>
        <taxon>Glomerellaceae</taxon>
        <taxon>Colletotrichum</taxon>
        <taxon>Colletotrichum gloeosporioides species complex</taxon>
    </lineage>
</organism>
<feature type="region of interest" description="Disordered" evidence="1">
    <location>
        <begin position="1"/>
        <end position="28"/>
    </location>
</feature>
<feature type="region of interest" description="Disordered" evidence="1">
    <location>
        <begin position="57"/>
        <end position="86"/>
    </location>
</feature>
<reference evidence="2" key="1">
    <citation type="submission" date="2023-01" db="EMBL/GenBank/DDBJ databases">
        <title>Colletotrichum chrysophilum M932 genome sequence.</title>
        <authorList>
            <person name="Baroncelli R."/>
        </authorList>
    </citation>
    <scope>NUCLEOTIDE SEQUENCE</scope>
    <source>
        <strain evidence="2">M932</strain>
    </source>
</reference>
<dbReference type="AlphaFoldDB" id="A0AAD9AFV2"/>
<feature type="region of interest" description="Disordered" evidence="1">
    <location>
        <begin position="149"/>
        <end position="171"/>
    </location>
</feature>
<sequence>MHDARMEKAKEQRQGPVETTQQSTPPVPCFLHCSSVPGAWPGIRRYFTLFQGGQQGGAPWGSLHGPDTLPESPRRQSEAQSGREVGKVSVSVTLDLDLKRGTFDKVWSWRRRRATTTGTRHQSALTLSPARYSHHRTAQVRSADAAAAATTADKEMTEPEEKRKMHTPSDSRYTYTSCIRSAVVVIHGIRMGSHHPWVCHQSKCEPTTGSLPLGTRTRTHDSD</sequence>
<protein>
    <submittedName>
        <fullName evidence="2">Uncharacterized protein</fullName>
    </submittedName>
</protein>
<evidence type="ECO:0000313" key="3">
    <source>
        <dbReference type="Proteomes" id="UP001243330"/>
    </source>
</evidence>
<keyword evidence="3" id="KW-1185">Reference proteome</keyword>
<dbReference type="Proteomes" id="UP001243330">
    <property type="component" value="Unassembled WGS sequence"/>
</dbReference>
<name>A0AAD9AFV2_9PEZI</name>
<dbReference type="EMBL" id="JAQOWY010000232">
    <property type="protein sequence ID" value="KAK1846545.1"/>
    <property type="molecule type" value="Genomic_DNA"/>
</dbReference>
<feature type="compositionally biased region" description="Basic and acidic residues" evidence="1">
    <location>
        <begin position="1"/>
        <end position="13"/>
    </location>
</feature>
<comment type="caution">
    <text evidence="2">The sequence shown here is derived from an EMBL/GenBank/DDBJ whole genome shotgun (WGS) entry which is preliminary data.</text>
</comment>
<evidence type="ECO:0000256" key="1">
    <source>
        <dbReference type="SAM" id="MobiDB-lite"/>
    </source>
</evidence>
<feature type="compositionally biased region" description="Basic and acidic residues" evidence="1">
    <location>
        <begin position="152"/>
        <end position="169"/>
    </location>
</feature>